<accession>A0A8S3T7U3</accession>
<sequence>MAEVGTYLVVTKSHFDNRFHIVAFDGQKLFDINLQDDYVNAIQPGKIYQFNVMYPTSMAAKTVSVQGQPKPIKMPPFGMFCALGKLAYTAFNDMFKVSPEEPYLDVGTNIPPPKAYLCQGDCIKKQLMSDGKTRCLTKIDSREINLQYAGYGINDVHLDSFDGLPIEYDPDLAWRTYTLILLVAGPNYGLMVWIKKLHHCGRNILIFITPSWKTVFQIYLFN</sequence>
<proteinExistence type="predicted"/>
<organism evidence="1 2">
    <name type="scientific">Mytilus edulis</name>
    <name type="common">Blue mussel</name>
    <dbReference type="NCBI Taxonomy" id="6550"/>
    <lineage>
        <taxon>Eukaryota</taxon>
        <taxon>Metazoa</taxon>
        <taxon>Spiralia</taxon>
        <taxon>Lophotrochozoa</taxon>
        <taxon>Mollusca</taxon>
        <taxon>Bivalvia</taxon>
        <taxon>Autobranchia</taxon>
        <taxon>Pteriomorphia</taxon>
        <taxon>Mytilida</taxon>
        <taxon>Mytiloidea</taxon>
        <taxon>Mytilidae</taxon>
        <taxon>Mytilinae</taxon>
        <taxon>Mytilus</taxon>
    </lineage>
</organism>
<gene>
    <name evidence="1" type="ORF">MEDL_39867</name>
</gene>
<dbReference type="EMBL" id="CAJPWZ010001939">
    <property type="protein sequence ID" value="CAG2226810.1"/>
    <property type="molecule type" value="Genomic_DNA"/>
</dbReference>
<dbReference type="AlphaFoldDB" id="A0A8S3T7U3"/>
<evidence type="ECO:0000313" key="2">
    <source>
        <dbReference type="Proteomes" id="UP000683360"/>
    </source>
</evidence>
<name>A0A8S3T7U3_MYTED</name>
<reference evidence="1" key="1">
    <citation type="submission" date="2021-03" db="EMBL/GenBank/DDBJ databases">
        <authorList>
            <person name="Bekaert M."/>
        </authorList>
    </citation>
    <scope>NUCLEOTIDE SEQUENCE</scope>
</reference>
<evidence type="ECO:0000313" key="1">
    <source>
        <dbReference type="EMBL" id="CAG2226810.1"/>
    </source>
</evidence>
<dbReference type="OrthoDB" id="10286213at2759"/>
<comment type="caution">
    <text evidence="1">The sequence shown here is derived from an EMBL/GenBank/DDBJ whole genome shotgun (WGS) entry which is preliminary data.</text>
</comment>
<keyword evidence="2" id="KW-1185">Reference proteome</keyword>
<dbReference type="Proteomes" id="UP000683360">
    <property type="component" value="Unassembled WGS sequence"/>
</dbReference>
<protein>
    <submittedName>
        <fullName evidence="1">Uncharacterized protein</fullName>
    </submittedName>
</protein>